<organism evidence="2 3">
    <name type="scientific">Diatraea saccharalis</name>
    <name type="common">sugarcane borer</name>
    <dbReference type="NCBI Taxonomy" id="40085"/>
    <lineage>
        <taxon>Eukaryota</taxon>
        <taxon>Metazoa</taxon>
        <taxon>Ecdysozoa</taxon>
        <taxon>Arthropoda</taxon>
        <taxon>Hexapoda</taxon>
        <taxon>Insecta</taxon>
        <taxon>Pterygota</taxon>
        <taxon>Neoptera</taxon>
        <taxon>Endopterygota</taxon>
        <taxon>Lepidoptera</taxon>
        <taxon>Glossata</taxon>
        <taxon>Ditrysia</taxon>
        <taxon>Pyraloidea</taxon>
        <taxon>Crambidae</taxon>
        <taxon>Crambinae</taxon>
        <taxon>Diatraea</taxon>
    </lineage>
</organism>
<dbReference type="GO" id="GO:0016279">
    <property type="term" value="F:protein-lysine N-methyltransferase activity"/>
    <property type="evidence" value="ECO:0007669"/>
    <property type="project" value="InterPro"/>
</dbReference>
<name>A0A9N9QWN0_9NEOP</name>
<evidence type="ECO:0000313" key="2">
    <source>
        <dbReference type="EMBL" id="CAG9784801.1"/>
    </source>
</evidence>
<evidence type="ECO:0000259" key="1">
    <source>
        <dbReference type="PROSITE" id="PS50280"/>
    </source>
</evidence>
<dbReference type="PANTHER" id="PTHR13271">
    <property type="entry name" value="UNCHARACTERIZED PUTATIVE METHYLTRANSFERASE"/>
    <property type="match status" value="1"/>
</dbReference>
<dbReference type="PROSITE" id="PS50280">
    <property type="entry name" value="SET"/>
    <property type="match status" value="1"/>
</dbReference>
<gene>
    <name evidence="2" type="ORF">DIATSA_LOCUS2874</name>
</gene>
<dbReference type="Gene3D" id="3.90.1410.10">
    <property type="entry name" value="set domain protein methyltransferase, domain 1"/>
    <property type="match status" value="1"/>
</dbReference>
<reference evidence="2" key="1">
    <citation type="submission" date="2021-12" db="EMBL/GenBank/DDBJ databases">
        <authorList>
            <person name="King R."/>
        </authorList>
    </citation>
    <scope>NUCLEOTIDE SEQUENCE</scope>
</reference>
<dbReference type="InterPro" id="IPR001214">
    <property type="entry name" value="SET_dom"/>
</dbReference>
<sequence length="457" mass="53435">MGRTQRKRKRIKSRSFHKCDGETKLIQLNSWLSKEGVRRNHKLILAVFDDTGRGVLTNKKISAGEELITLPINSTINVITILSDIPFRSIFSRNNECLLKFKASVSFQSLLAFYLSYLKLRGARTKWFIYLNSLPEEYTVPYFLHKDIQNNLDADIFSIISKQKVIIQNSYYIFENILRTCVCDDNFIQLLRRNFNLKLYEWAYFTVNTRCVYMDLTNVLDLKNIQCTLLSLVNDNTKISLCPYLDMINHSPNSRNETKLMIPKDFPSVDIINLHQEFFSDVWFSIYTKNNFDPFTQVFICYGDSHNLKLITEYGFFLPNNELDCVLFSYENIINFLSLNSFKLSQDQSSFVDSHGLNKDLYIDFRGLSFNLYGLLMVVKYYYDDTIDVSRLIYSAAVGSYNKDLNDMIKPMIKNKLDEIKKSIKTLINYQNKCVIIDNCVGLMSQYVNILEKFIKC</sequence>
<feature type="domain" description="SET" evidence="1">
    <location>
        <begin position="41"/>
        <end position="303"/>
    </location>
</feature>
<keyword evidence="3" id="KW-1185">Reference proteome</keyword>
<dbReference type="InterPro" id="IPR050600">
    <property type="entry name" value="SETD3_SETD6_MTase"/>
</dbReference>
<protein>
    <recommendedName>
        <fullName evidence="1">SET domain-containing protein</fullName>
    </recommendedName>
</protein>
<dbReference type="OrthoDB" id="341421at2759"/>
<dbReference type="PANTHER" id="PTHR13271:SF151">
    <property type="entry name" value="SET DOMAIN-CONTAINING PROTEIN 4"/>
    <property type="match status" value="1"/>
</dbReference>
<reference evidence="2" key="2">
    <citation type="submission" date="2022-10" db="EMBL/GenBank/DDBJ databases">
        <authorList>
            <consortium name="ENA_rothamsted_submissions"/>
            <consortium name="culmorum"/>
            <person name="King R."/>
        </authorList>
    </citation>
    <scope>NUCLEOTIDE SEQUENCE</scope>
</reference>
<dbReference type="Proteomes" id="UP001153714">
    <property type="component" value="Chromosome 13"/>
</dbReference>
<proteinExistence type="predicted"/>
<dbReference type="CDD" id="cd19177">
    <property type="entry name" value="SET_SETD4"/>
    <property type="match status" value="1"/>
</dbReference>
<dbReference type="InterPro" id="IPR044429">
    <property type="entry name" value="SETD4_SET"/>
</dbReference>
<evidence type="ECO:0000313" key="3">
    <source>
        <dbReference type="Proteomes" id="UP001153714"/>
    </source>
</evidence>
<dbReference type="EMBL" id="OU893344">
    <property type="protein sequence ID" value="CAG9784801.1"/>
    <property type="molecule type" value="Genomic_DNA"/>
</dbReference>
<dbReference type="AlphaFoldDB" id="A0A9N9QWN0"/>
<dbReference type="SUPFAM" id="SSF82199">
    <property type="entry name" value="SET domain"/>
    <property type="match status" value="1"/>
</dbReference>
<dbReference type="InterPro" id="IPR046341">
    <property type="entry name" value="SET_dom_sf"/>
</dbReference>
<accession>A0A9N9QWN0</accession>